<reference evidence="1" key="1">
    <citation type="journal article" date="2020" name="Nature">
        <title>Giant virus diversity and host interactions through global metagenomics.</title>
        <authorList>
            <person name="Schulz F."/>
            <person name="Roux S."/>
            <person name="Paez-Espino D."/>
            <person name="Jungbluth S."/>
            <person name="Walsh D.A."/>
            <person name="Denef V.J."/>
            <person name="McMahon K.D."/>
            <person name="Konstantinidis K.T."/>
            <person name="Eloe-Fadrosh E.A."/>
            <person name="Kyrpides N.C."/>
            <person name="Woyke T."/>
        </authorList>
    </citation>
    <scope>NUCLEOTIDE SEQUENCE</scope>
    <source>
        <strain evidence="1">GVMAG-M-3300023179-82</strain>
    </source>
</reference>
<name>A0A6C0H8B6_9ZZZZ</name>
<proteinExistence type="predicted"/>
<dbReference type="AlphaFoldDB" id="A0A6C0H8B6"/>
<protein>
    <submittedName>
        <fullName evidence="1">Uncharacterized protein</fullName>
    </submittedName>
</protein>
<sequence>MELGLVFMKIAKIDIKKIKSSLYKNIIRQIIFL</sequence>
<accession>A0A6C0H8B6</accession>
<organism evidence="1">
    <name type="scientific">viral metagenome</name>
    <dbReference type="NCBI Taxonomy" id="1070528"/>
    <lineage>
        <taxon>unclassified sequences</taxon>
        <taxon>metagenomes</taxon>
        <taxon>organismal metagenomes</taxon>
    </lineage>
</organism>
<dbReference type="EMBL" id="MN739896">
    <property type="protein sequence ID" value="QHT76385.1"/>
    <property type="molecule type" value="Genomic_DNA"/>
</dbReference>
<evidence type="ECO:0000313" key="1">
    <source>
        <dbReference type="EMBL" id="QHT76385.1"/>
    </source>
</evidence>